<evidence type="ECO:0000259" key="1">
    <source>
        <dbReference type="Pfam" id="PF00535"/>
    </source>
</evidence>
<accession>A0A3S0XLN5</accession>
<feature type="domain" description="Glycosyltransferase 2-like" evidence="1">
    <location>
        <begin position="8"/>
        <end position="122"/>
    </location>
</feature>
<dbReference type="Pfam" id="PF00535">
    <property type="entry name" value="Glycos_transf_2"/>
    <property type="match status" value="1"/>
</dbReference>
<dbReference type="CDD" id="cd04186">
    <property type="entry name" value="GT_2_like_c"/>
    <property type="match status" value="1"/>
</dbReference>
<dbReference type="InterPro" id="IPR029044">
    <property type="entry name" value="Nucleotide-diphossugar_trans"/>
</dbReference>
<gene>
    <name evidence="2" type="ORF">EJ913_16755</name>
</gene>
<dbReference type="Proteomes" id="UP000280346">
    <property type="component" value="Unassembled WGS sequence"/>
</dbReference>
<dbReference type="Gene3D" id="3.90.550.10">
    <property type="entry name" value="Spore Coat Polysaccharide Biosynthesis Protein SpsA, Chain A"/>
    <property type="match status" value="1"/>
</dbReference>
<dbReference type="GO" id="GO:0016740">
    <property type="term" value="F:transferase activity"/>
    <property type="evidence" value="ECO:0007669"/>
    <property type="project" value="UniProtKB-KW"/>
</dbReference>
<dbReference type="SUPFAM" id="SSF53448">
    <property type="entry name" value="Nucleotide-diphospho-sugar transferases"/>
    <property type="match status" value="1"/>
</dbReference>
<keyword evidence="2" id="KW-0808">Transferase</keyword>
<dbReference type="RefSeq" id="WP_126999901.1">
    <property type="nucleotide sequence ID" value="NZ_JAKOAR010000004.1"/>
</dbReference>
<dbReference type="OrthoDB" id="9783791at2"/>
<reference evidence="2 3" key="1">
    <citation type="submission" date="2018-12" db="EMBL/GenBank/DDBJ databases">
        <authorList>
            <person name="Yang Y."/>
        </authorList>
    </citation>
    <scope>NUCLEOTIDE SEQUENCE [LARGE SCALE GENOMIC DNA]</scope>
    <source>
        <strain evidence="2 3">GSF71</strain>
    </source>
</reference>
<dbReference type="PANTHER" id="PTHR43179:SF7">
    <property type="entry name" value="RHAMNOSYLTRANSFERASE WBBL"/>
    <property type="match status" value="1"/>
</dbReference>
<dbReference type="InterPro" id="IPR001173">
    <property type="entry name" value="Glyco_trans_2-like"/>
</dbReference>
<keyword evidence="3" id="KW-1185">Reference proteome</keyword>
<evidence type="ECO:0000313" key="2">
    <source>
        <dbReference type="EMBL" id="RUQ68831.1"/>
    </source>
</evidence>
<sequence length="320" mass="34720">MTGPSLRIVTVNWNAGDLLRDCVGSLPRALTGGFTLERMVVVDNASADGSADALEDAAPGLPVTMLRNPENRGFAAACNQGAAGSEADWLLFLNPDTRLSADSLAPAFAFLANPTNGRVGALGVRLVDEAGHTQRCCARTPTPGRLVAQSLGLDRALPGLFPPHFMTEWNHADTRDVDQVMGAFLLVRRSLFEAVGGFDERFFVYYDDVELCLQVRRAGWRVVHFAGAEAYHRGGGTTDQVRGTRLFYGLRSRLQFVAKHHGPLALLAVGAATLLLEPMARLAQAALRRRPGDAAEVLRGFARLWADLPRRIPGLLRRRA</sequence>
<dbReference type="AlphaFoldDB" id="A0A3S0XLN5"/>
<dbReference type="EMBL" id="RZIJ01000013">
    <property type="protein sequence ID" value="RUQ68831.1"/>
    <property type="molecule type" value="Genomic_DNA"/>
</dbReference>
<proteinExistence type="predicted"/>
<organism evidence="2 3">
    <name type="scientific">Azospirillum doebereinerae</name>
    <dbReference type="NCBI Taxonomy" id="92933"/>
    <lineage>
        <taxon>Bacteria</taxon>
        <taxon>Pseudomonadati</taxon>
        <taxon>Pseudomonadota</taxon>
        <taxon>Alphaproteobacteria</taxon>
        <taxon>Rhodospirillales</taxon>
        <taxon>Azospirillaceae</taxon>
        <taxon>Azospirillum</taxon>
    </lineage>
</organism>
<evidence type="ECO:0000313" key="3">
    <source>
        <dbReference type="Proteomes" id="UP000280346"/>
    </source>
</evidence>
<protein>
    <submittedName>
        <fullName evidence="2">Glycosyltransferase family 2 protein</fullName>
    </submittedName>
</protein>
<name>A0A3S0XLN5_9PROT</name>
<dbReference type="PANTHER" id="PTHR43179">
    <property type="entry name" value="RHAMNOSYLTRANSFERASE WBBL"/>
    <property type="match status" value="1"/>
</dbReference>
<comment type="caution">
    <text evidence="2">The sequence shown here is derived from an EMBL/GenBank/DDBJ whole genome shotgun (WGS) entry which is preliminary data.</text>
</comment>